<dbReference type="EMBL" id="JMIU01000001">
    <property type="protein sequence ID" value="KDN96738.1"/>
    <property type="molecule type" value="Genomic_DNA"/>
</dbReference>
<evidence type="ECO:0000313" key="4">
    <source>
        <dbReference type="EMBL" id="KDN96738.1"/>
    </source>
</evidence>
<dbReference type="RefSeq" id="WP_029907712.1">
    <property type="nucleotide sequence ID" value="NZ_JMIU01000001.1"/>
</dbReference>
<comment type="similarity">
    <text evidence="2">Belongs to the NAD(P)-dependent epimerase/dehydratase family.</text>
</comment>
<gene>
    <name evidence="4" type="ORF">EI16_10860</name>
</gene>
<dbReference type="InterPro" id="IPR001509">
    <property type="entry name" value="Epimerase_deHydtase"/>
</dbReference>
<name>A0A066ZSG8_HYDMR</name>
<reference evidence="4 5" key="1">
    <citation type="submission" date="2014-04" db="EMBL/GenBank/DDBJ databases">
        <title>Draft genome sequence of Hydrogenovibrio marinus MH-110, a model organism for aerobic H2 metabolism.</title>
        <authorList>
            <person name="Cha H.J."/>
            <person name="Jo B.H."/>
            <person name="Hwang B.H."/>
        </authorList>
    </citation>
    <scope>NUCLEOTIDE SEQUENCE [LARGE SCALE GENOMIC DNA]</scope>
    <source>
        <strain evidence="4 5">MH-110</strain>
    </source>
</reference>
<evidence type="ECO:0000256" key="2">
    <source>
        <dbReference type="ARBA" id="ARBA00007637"/>
    </source>
</evidence>
<keyword evidence="5" id="KW-1185">Reference proteome</keyword>
<dbReference type="Pfam" id="PF01370">
    <property type="entry name" value="Epimerase"/>
    <property type="match status" value="1"/>
</dbReference>
<evidence type="ECO:0000256" key="1">
    <source>
        <dbReference type="ARBA" id="ARBA00005125"/>
    </source>
</evidence>
<dbReference type="InterPro" id="IPR036291">
    <property type="entry name" value="NAD(P)-bd_dom_sf"/>
</dbReference>
<accession>A0A066ZSG8</accession>
<sequence>MRDFIAKDLERSLDDILEQLSPLRGAEVLITGGTGFVGSWLARALCWLNDYRAFDTKIILLSRTPLKLKEADECFFDRSDVSFIKSDIRSIKELPQSISYIIHAAASPDNRVHMSDPVNTMDVIANGTKSILDAASRLADLKCVMHLSSGQVYESLNNGELIEEGRQRCGLKSGITSIYPEAKQFSESLCMAYRSQYKVPVVVVRPFAFIGPFQSLNKPWAVNSFLQEALNAQPIRILGNGKPKRSYLYATDMAAWLLAMLASGRDGGVYNLGSSEEVSLLDVAVAINSILKDKVDIVVKEIDSSESKFIPDLSFVKESFKVKENFSFTEALNRTVEWNLYRLGRK</sequence>
<comment type="pathway">
    <text evidence="1">Bacterial outer membrane biogenesis; LPS O-antigen biosynthesis.</text>
</comment>
<dbReference type="PANTHER" id="PTHR43000">
    <property type="entry name" value="DTDP-D-GLUCOSE 4,6-DEHYDRATASE-RELATED"/>
    <property type="match status" value="1"/>
</dbReference>
<dbReference type="Gene3D" id="3.40.50.720">
    <property type="entry name" value="NAD(P)-binding Rossmann-like Domain"/>
    <property type="match status" value="1"/>
</dbReference>
<dbReference type="Proteomes" id="UP000027341">
    <property type="component" value="Unassembled WGS sequence"/>
</dbReference>
<dbReference type="STRING" id="28885.EI16_10860"/>
<dbReference type="Gene3D" id="3.90.25.10">
    <property type="entry name" value="UDP-galactose 4-epimerase, domain 1"/>
    <property type="match status" value="1"/>
</dbReference>
<dbReference type="AlphaFoldDB" id="A0A066ZSG8"/>
<proteinExistence type="inferred from homology"/>
<dbReference type="SUPFAM" id="SSF51735">
    <property type="entry name" value="NAD(P)-binding Rossmann-fold domains"/>
    <property type="match status" value="1"/>
</dbReference>
<evidence type="ECO:0000259" key="3">
    <source>
        <dbReference type="Pfam" id="PF01370"/>
    </source>
</evidence>
<protein>
    <recommendedName>
        <fullName evidence="3">NAD-dependent epimerase/dehydratase domain-containing protein</fullName>
    </recommendedName>
</protein>
<evidence type="ECO:0000313" key="5">
    <source>
        <dbReference type="Proteomes" id="UP000027341"/>
    </source>
</evidence>
<feature type="domain" description="NAD-dependent epimerase/dehydratase" evidence="3">
    <location>
        <begin position="28"/>
        <end position="273"/>
    </location>
</feature>
<comment type="caution">
    <text evidence="4">The sequence shown here is derived from an EMBL/GenBank/DDBJ whole genome shotgun (WGS) entry which is preliminary data.</text>
</comment>
<organism evidence="4 5">
    <name type="scientific">Hydrogenovibrio marinus</name>
    <dbReference type="NCBI Taxonomy" id="28885"/>
    <lineage>
        <taxon>Bacteria</taxon>
        <taxon>Pseudomonadati</taxon>
        <taxon>Pseudomonadota</taxon>
        <taxon>Gammaproteobacteria</taxon>
        <taxon>Thiotrichales</taxon>
        <taxon>Piscirickettsiaceae</taxon>
        <taxon>Hydrogenovibrio</taxon>
    </lineage>
</organism>